<reference evidence="1 2" key="1">
    <citation type="submission" date="2018-11" db="EMBL/GenBank/DDBJ databases">
        <title>Sequencing Av. paragallinarum serogroups.</title>
        <authorList>
            <person name="Hellmuth J.E."/>
            <person name="Boucher C.E."/>
            <person name="Cason E.D."/>
        </authorList>
    </citation>
    <scope>NUCLEOTIDE SEQUENCE [LARGE SCALE GENOMIC DNA]</scope>
    <source>
        <strain evidence="1 2">SA-3</strain>
    </source>
</reference>
<accession>A0A8B3TBY3</accession>
<evidence type="ECO:0000313" key="2">
    <source>
        <dbReference type="Proteomes" id="UP000294229"/>
    </source>
</evidence>
<proteinExistence type="predicted"/>
<organism evidence="1 2">
    <name type="scientific">Avibacterium paragallinarum</name>
    <name type="common">Haemophilus gallinarum</name>
    <dbReference type="NCBI Taxonomy" id="728"/>
    <lineage>
        <taxon>Bacteria</taxon>
        <taxon>Pseudomonadati</taxon>
        <taxon>Pseudomonadota</taxon>
        <taxon>Gammaproteobacteria</taxon>
        <taxon>Pasteurellales</taxon>
        <taxon>Pasteurellaceae</taxon>
        <taxon>Avibacterium</taxon>
    </lineage>
</organism>
<comment type="caution">
    <text evidence="1">The sequence shown here is derived from an EMBL/GenBank/DDBJ whole genome shotgun (WGS) entry which is preliminary data.</text>
</comment>
<gene>
    <name evidence="1" type="ORF">EIG79_07955</name>
</gene>
<protein>
    <submittedName>
        <fullName evidence="1">Uncharacterized protein</fullName>
    </submittedName>
</protein>
<dbReference type="EMBL" id="RQXS01000036">
    <property type="protein sequence ID" value="RZN58166.1"/>
    <property type="molecule type" value="Genomic_DNA"/>
</dbReference>
<dbReference type="RefSeq" id="WP_130238852.1">
    <property type="nucleotide sequence ID" value="NZ_CP104917.1"/>
</dbReference>
<dbReference type="AlphaFoldDB" id="A0A8B3TBY3"/>
<dbReference type="Proteomes" id="UP000294229">
    <property type="component" value="Unassembled WGS sequence"/>
</dbReference>
<evidence type="ECO:0000313" key="1">
    <source>
        <dbReference type="EMBL" id="RZN58166.1"/>
    </source>
</evidence>
<name>A0A8B3TBY3_AVIPA</name>
<sequence>MINQSGRFRSSLFRKTVTVFIANEDETDFTEEMRVAIVIPASASDLQRLPEGERYLPTLKIFTQEPLKCGDLVLFRHFKYRITSATDWGDYGYYHYFATRLSATTQGHSTGFTIT</sequence>